<dbReference type="Proteomes" id="UP000267077">
    <property type="component" value="Unassembled WGS sequence"/>
</dbReference>
<keyword evidence="3" id="KW-0804">Transcription</keyword>
<accession>A0A432LQY0</accession>
<dbReference type="EMBL" id="RYZR01000007">
    <property type="protein sequence ID" value="RUL62564.1"/>
    <property type="molecule type" value="Genomic_DNA"/>
</dbReference>
<dbReference type="SUPFAM" id="SSF46785">
    <property type="entry name" value="Winged helix' DNA-binding domain"/>
    <property type="match status" value="1"/>
</dbReference>
<sequence>MKQQAVFKALADPTRRAILKRLHGGAMSAGEIGAAFDITGASLSHHFAVLKQADLVRTERRGQYIVYSLNSTVMEDLTRMVLDLIPSSGGKGSKR</sequence>
<dbReference type="InterPro" id="IPR036388">
    <property type="entry name" value="WH-like_DNA-bd_sf"/>
</dbReference>
<dbReference type="CDD" id="cd00090">
    <property type="entry name" value="HTH_ARSR"/>
    <property type="match status" value="1"/>
</dbReference>
<dbReference type="Gene3D" id="1.10.10.10">
    <property type="entry name" value="Winged helix-like DNA-binding domain superfamily/Winged helix DNA-binding domain"/>
    <property type="match status" value="1"/>
</dbReference>
<evidence type="ECO:0000313" key="6">
    <source>
        <dbReference type="Proteomes" id="UP000267077"/>
    </source>
</evidence>
<dbReference type="SMART" id="SM00418">
    <property type="entry name" value="HTH_ARSR"/>
    <property type="match status" value="1"/>
</dbReference>
<proteinExistence type="predicted"/>
<evidence type="ECO:0000256" key="3">
    <source>
        <dbReference type="ARBA" id="ARBA00023163"/>
    </source>
</evidence>
<dbReference type="OrthoDB" id="46768at2"/>
<dbReference type="PANTHER" id="PTHR33154">
    <property type="entry name" value="TRANSCRIPTIONAL REGULATOR, ARSR FAMILY"/>
    <property type="match status" value="1"/>
</dbReference>
<dbReference type="InterPro" id="IPR001845">
    <property type="entry name" value="HTH_ArsR_DNA-bd_dom"/>
</dbReference>
<dbReference type="NCBIfam" id="NF033788">
    <property type="entry name" value="HTH_metalloreg"/>
    <property type="match status" value="1"/>
</dbReference>
<keyword evidence="6" id="KW-1185">Reference proteome</keyword>
<dbReference type="PANTHER" id="PTHR33154:SF33">
    <property type="entry name" value="TRANSCRIPTIONAL REPRESSOR SDPR"/>
    <property type="match status" value="1"/>
</dbReference>
<dbReference type="PRINTS" id="PR00778">
    <property type="entry name" value="HTHARSR"/>
</dbReference>
<keyword evidence="1" id="KW-0805">Transcription regulation</keyword>
<dbReference type="RefSeq" id="WP_126675005.1">
    <property type="nucleotide sequence ID" value="NZ_RYZR01000007.1"/>
</dbReference>
<protein>
    <submittedName>
        <fullName evidence="5">ArsR family transcriptional regulator</fullName>
    </submittedName>
</protein>
<dbReference type="InterPro" id="IPR047796">
    <property type="entry name" value="SdpR-like_repress"/>
</dbReference>
<dbReference type="NCBIfam" id="NF033789">
    <property type="entry name" value="repress_SdpR"/>
    <property type="match status" value="1"/>
</dbReference>
<dbReference type="GO" id="GO:0003677">
    <property type="term" value="F:DNA binding"/>
    <property type="evidence" value="ECO:0007669"/>
    <property type="project" value="UniProtKB-KW"/>
</dbReference>
<dbReference type="InterPro" id="IPR051081">
    <property type="entry name" value="HTH_MetalResp_TranReg"/>
</dbReference>
<dbReference type="InterPro" id="IPR011991">
    <property type="entry name" value="ArsR-like_HTH"/>
</dbReference>
<evidence type="ECO:0000313" key="5">
    <source>
        <dbReference type="EMBL" id="RUL62564.1"/>
    </source>
</evidence>
<evidence type="ECO:0000256" key="1">
    <source>
        <dbReference type="ARBA" id="ARBA00023015"/>
    </source>
</evidence>
<comment type="caution">
    <text evidence="5">The sequence shown here is derived from an EMBL/GenBank/DDBJ whole genome shotgun (WGS) entry which is preliminary data.</text>
</comment>
<dbReference type="GO" id="GO:0003700">
    <property type="term" value="F:DNA-binding transcription factor activity"/>
    <property type="evidence" value="ECO:0007669"/>
    <property type="project" value="InterPro"/>
</dbReference>
<evidence type="ECO:0000259" key="4">
    <source>
        <dbReference type="PROSITE" id="PS50987"/>
    </source>
</evidence>
<name>A0A432LQY0_9GAMM</name>
<dbReference type="InterPro" id="IPR036390">
    <property type="entry name" value="WH_DNA-bd_sf"/>
</dbReference>
<dbReference type="PROSITE" id="PS50987">
    <property type="entry name" value="HTH_ARSR_2"/>
    <property type="match status" value="1"/>
</dbReference>
<gene>
    <name evidence="5" type="ORF">EKH79_17030</name>
</gene>
<reference evidence="5 6" key="1">
    <citation type="submission" date="2018-12" db="EMBL/GenBank/DDBJ databases">
        <title>Dyella dinghuensis sp. nov. DHOA06 and Dyella choica sp. nov. 4M-K27, isolated from forest soil.</title>
        <authorList>
            <person name="Qiu L.-H."/>
            <person name="Gao Z.-H."/>
        </authorList>
    </citation>
    <scope>NUCLEOTIDE SEQUENCE [LARGE SCALE GENOMIC DNA]</scope>
    <source>
        <strain evidence="5 6">DHOA06</strain>
    </source>
</reference>
<organism evidence="5 6">
    <name type="scientific">Dyella dinghuensis</name>
    <dbReference type="NCBI Taxonomy" id="1920169"/>
    <lineage>
        <taxon>Bacteria</taxon>
        <taxon>Pseudomonadati</taxon>
        <taxon>Pseudomonadota</taxon>
        <taxon>Gammaproteobacteria</taxon>
        <taxon>Lysobacterales</taxon>
        <taxon>Rhodanobacteraceae</taxon>
        <taxon>Dyella</taxon>
    </lineage>
</organism>
<dbReference type="Pfam" id="PF12840">
    <property type="entry name" value="HTH_20"/>
    <property type="match status" value="1"/>
</dbReference>
<evidence type="ECO:0000256" key="2">
    <source>
        <dbReference type="ARBA" id="ARBA00023125"/>
    </source>
</evidence>
<feature type="domain" description="HTH arsR-type" evidence="4">
    <location>
        <begin position="1"/>
        <end position="89"/>
    </location>
</feature>
<keyword evidence="2" id="KW-0238">DNA-binding</keyword>
<dbReference type="AlphaFoldDB" id="A0A432LQY0"/>